<dbReference type="Proteomes" id="UP000663834">
    <property type="component" value="Unassembled WGS sequence"/>
</dbReference>
<gene>
    <name evidence="9" type="ORF">CJN711_LOCUS8430</name>
    <name evidence="10" type="ORF">KQP761_LOCUS25625</name>
</gene>
<evidence type="ECO:0000313" key="11">
    <source>
        <dbReference type="Proteomes" id="UP000663855"/>
    </source>
</evidence>
<feature type="domain" description="AB hydrolase-1" evidence="8">
    <location>
        <begin position="76"/>
        <end position="314"/>
    </location>
</feature>
<reference evidence="9" key="1">
    <citation type="submission" date="2021-02" db="EMBL/GenBank/DDBJ databases">
        <authorList>
            <person name="Nowell W R."/>
        </authorList>
    </citation>
    <scope>NUCLEOTIDE SEQUENCE</scope>
</reference>
<comment type="catalytic activity">
    <reaction evidence="1">
        <text>Hydrolyzes glycerol monoesters of long-chain fatty acids.</text>
        <dbReference type="EC" id="3.1.1.23"/>
    </reaction>
</comment>
<evidence type="ECO:0000256" key="1">
    <source>
        <dbReference type="ARBA" id="ARBA00001613"/>
    </source>
</evidence>
<evidence type="ECO:0000256" key="2">
    <source>
        <dbReference type="ARBA" id="ARBA00013254"/>
    </source>
</evidence>
<evidence type="ECO:0000313" key="10">
    <source>
        <dbReference type="EMBL" id="CAF1627708.1"/>
    </source>
</evidence>
<dbReference type="GO" id="GO:0031966">
    <property type="term" value="C:mitochondrial membrane"/>
    <property type="evidence" value="ECO:0007669"/>
    <property type="project" value="UniProtKB-SubCell"/>
</dbReference>
<dbReference type="EC" id="3.1.1.23" evidence="2"/>
<proteinExistence type="predicted"/>
<organism evidence="9 11">
    <name type="scientific">Rotaria magnacalcarata</name>
    <dbReference type="NCBI Taxonomy" id="392030"/>
    <lineage>
        <taxon>Eukaryota</taxon>
        <taxon>Metazoa</taxon>
        <taxon>Spiralia</taxon>
        <taxon>Gnathifera</taxon>
        <taxon>Rotifera</taxon>
        <taxon>Eurotatoria</taxon>
        <taxon>Bdelloidea</taxon>
        <taxon>Philodinida</taxon>
        <taxon>Philodinidae</taxon>
        <taxon>Rotaria</taxon>
    </lineage>
</organism>
<protein>
    <recommendedName>
        <fullName evidence="2">acylglycerol lipase</fullName>
        <ecNumber evidence="2">3.1.1.23</ecNumber>
    </recommendedName>
</protein>
<name>A0A814R3B6_9BILA</name>
<comment type="caution">
    <text evidence="9">The sequence shown here is derived from an EMBL/GenBank/DDBJ whole genome shotgun (WGS) entry which is preliminary data.</text>
</comment>
<dbReference type="EMBL" id="CAJNOV010003087">
    <property type="protein sequence ID" value="CAF1128310.1"/>
    <property type="molecule type" value="Genomic_DNA"/>
</dbReference>
<dbReference type="GO" id="GO:0031902">
    <property type="term" value="C:late endosome membrane"/>
    <property type="evidence" value="ECO:0007669"/>
    <property type="project" value="UniProtKB-SubCell"/>
</dbReference>
<evidence type="ECO:0000256" key="7">
    <source>
        <dbReference type="ARBA" id="ARBA00049568"/>
    </source>
</evidence>
<evidence type="ECO:0000313" key="9">
    <source>
        <dbReference type="EMBL" id="CAF1128310.1"/>
    </source>
</evidence>
<dbReference type="PANTHER" id="PTHR43798:SF5">
    <property type="entry name" value="MONOACYLGLYCEROL LIPASE ABHD6"/>
    <property type="match status" value="1"/>
</dbReference>
<dbReference type="Gene3D" id="3.40.50.1820">
    <property type="entry name" value="alpha/beta hydrolase"/>
    <property type="match status" value="1"/>
</dbReference>
<evidence type="ECO:0000259" key="8">
    <source>
        <dbReference type="Pfam" id="PF00561"/>
    </source>
</evidence>
<comment type="function">
    <text evidence="7">Lipase that preferentially hydrolysis medium-chain saturated monoacylglycerols including 2-arachidonoylglycerol. Through 2-arachidonoylglycerol degradation may regulate endocannabinoid signaling pathways. Also has a lysophosphatidyl lipase activity with a preference for lysophosphatidylglycerol among other lysophospholipids. Also able to degrade bis(monoacylglycero)phosphate (BMP) and constitutes the major enzyme for BMP catabolism. BMP, also known as lysobisphosphatidic acid, is enriched in late endosomes and lysosomes and plays a key role in the formation of intraluminal vesicles and in lipid sorting.</text>
</comment>
<evidence type="ECO:0000256" key="5">
    <source>
        <dbReference type="ARBA" id="ARBA00046308"/>
    </source>
</evidence>
<dbReference type="GO" id="GO:0046464">
    <property type="term" value="P:acylglycerol catabolic process"/>
    <property type="evidence" value="ECO:0007669"/>
    <property type="project" value="TreeGrafter"/>
</dbReference>
<dbReference type="PRINTS" id="PR00111">
    <property type="entry name" value="ABHYDROLASE"/>
</dbReference>
<dbReference type="OrthoDB" id="19657at2759"/>
<sequence>MLLAIAIIIATGVGFIYKYREHFTFPGGRLSRPYCPASQIALTCMGTDQFVELSFGKVHYIYRPSTTVTSSSKLNIFVHGFSIPMEIWQSVFQKVVNDNHSCLIFDLYGRGWSDAPFLPMNVDLFVSQLAELLYALNLPYEKYNLFGVSMGAVIVQRFTELYPSKVSKLILCSGAGLNVLRPPMFLISILSIPIVGPILFRLTMQQNDSKMVRAQWAYPEKDEYEQFKRLFQLACKQHPGYLRSLYSTIFDFNFQLSSKSIESIEKLRIPILIVWGDKDTLTPVKNAYRYHRLYKRSILHIVPGANHSLLIEHPQEALEAIEPFLLDR</sequence>
<accession>A0A814R3B6</accession>
<dbReference type="GO" id="GO:0047372">
    <property type="term" value="F:monoacylglycerol lipase activity"/>
    <property type="evidence" value="ECO:0007669"/>
    <property type="project" value="UniProtKB-EC"/>
</dbReference>
<dbReference type="GO" id="GO:0005765">
    <property type="term" value="C:lysosomal membrane"/>
    <property type="evidence" value="ECO:0007669"/>
    <property type="project" value="UniProtKB-SubCell"/>
</dbReference>
<dbReference type="Proteomes" id="UP000663855">
    <property type="component" value="Unassembled WGS sequence"/>
</dbReference>
<evidence type="ECO:0000256" key="3">
    <source>
        <dbReference type="ARBA" id="ARBA00037797"/>
    </source>
</evidence>
<dbReference type="InterPro" id="IPR029058">
    <property type="entry name" value="AB_hydrolase_fold"/>
</dbReference>
<dbReference type="InterPro" id="IPR000073">
    <property type="entry name" value="AB_hydrolase_1"/>
</dbReference>
<dbReference type="Pfam" id="PF00561">
    <property type="entry name" value="Abhydrolase_1"/>
    <property type="match status" value="1"/>
</dbReference>
<dbReference type="EMBL" id="CAJNOW010013979">
    <property type="protein sequence ID" value="CAF1627708.1"/>
    <property type="molecule type" value="Genomic_DNA"/>
</dbReference>
<comment type="subcellular location">
    <subcellularLocation>
        <location evidence="3">Late endosome membrane</location>
        <topology evidence="3">Single-pass type II membrane protein</topology>
    </subcellularLocation>
    <subcellularLocation>
        <location evidence="4">Lysosome membrane</location>
        <topology evidence="4">Single-pass type II membrane protein</topology>
    </subcellularLocation>
    <subcellularLocation>
        <location evidence="5">Mitochondrion membrane</location>
        <topology evidence="5">Single-pass type II membrane protein</topology>
    </subcellularLocation>
</comment>
<dbReference type="SUPFAM" id="SSF53474">
    <property type="entry name" value="alpha/beta-Hydrolases"/>
    <property type="match status" value="1"/>
</dbReference>
<dbReference type="InterPro" id="IPR050266">
    <property type="entry name" value="AB_hydrolase_sf"/>
</dbReference>
<comment type="catalytic activity">
    <reaction evidence="6">
        <text>1-dodecanoylglycerol + H2O = dodecanoate + glycerol + H(+)</text>
        <dbReference type="Rhea" id="RHEA:44316"/>
        <dbReference type="ChEBI" id="CHEBI:15377"/>
        <dbReference type="ChEBI" id="CHEBI:15378"/>
        <dbReference type="ChEBI" id="CHEBI:17754"/>
        <dbReference type="ChEBI" id="CHEBI:18262"/>
        <dbReference type="ChEBI" id="CHEBI:75539"/>
    </reaction>
</comment>
<dbReference type="PANTHER" id="PTHR43798">
    <property type="entry name" value="MONOACYLGLYCEROL LIPASE"/>
    <property type="match status" value="1"/>
</dbReference>
<dbReference type="AlphaFoldDB" id="A0A814R3B6"/>
<evidence type="ECO:0000256" key="4">
    <source>
        <dbReference type="ARBA" id="ARBA00037874"/>
    </source>
</evidence>
<evidence type="ECO:0000256" key="6">
    <source>
        <dbReference type="ARBA" id="ARBA00047662"/>
    </source>
</evidence>